<dbReference type="GO" id="GO:0061630">
    <property type="term" value="F:ubiquitin protein ligase activity"/>
    <property type="evidence" value="ECO:0007669"/>
    <property type="project" value="UniProtKB-EC"/>
</dbReference>
<evidence type="ECO:0000256" key="6">
    <source>
        <dbReference type="ARBA" id="ARBA00022737"/>
    </source>
</evidence>
<evidence type="ECO:0000256" key="2">
    <source>
        <dbReference type="ARBA" id="ARBA00004906"/>
    </source>
</evidence>
<dbReference type="Pfam" id="PF01485">
    <property type="entry name" value="IBR"/>
    <property type="match status" value="1"/>
</dbReference>
<reference evidence="11 12" key="1">
    <citation type="journal article" date="2015" name="Genome Biol.">
        <title>Comparative genomics of Steinernema reveals deeply conserved gene regulatory networks.</title>
        <authorList>
            <person name="Dillman A.R."/>
            <person name="Macchietto M."/>
            <person name="Porter C.F."/>
            <person name="Rogers A."/>
            <person name="Williams B."/>
            <person name="Antoshechkin I."/>
            <person name="Lee M.M."/>
            <person name="Goodwin Z."/>
            <person name="Lu X."/>
            <person name="Lewis E.E."/>
            <person name="Goodrich-Blair H."/>
            <person name="Stock S.P."/>
            <person name="Adams B.J."/>
            <person name="Sternberg P.W."/>
            <person name="Mortazavi A."/>
        </authorList>
    </citation>
    <scope>NUCLEOTIDE SEQUENCE [LARGE SCALE GENOMIC DNA]</scope>
    <source>
        <strain evidence="11 12">ALL</strain>
    </source>
</reference>
<comment type="pathway">
    <text evidence="2">Protein modification; protein ubiquitination.</text>
</comment>
<dbReference type="Proteomes" id="UP000298663">
    <property type="component" value="Unassembled WGS sequence"/>
</dbReference>
<dbReference type="STRING" id="34508.A0A4U5PIA3"/>
<protein>
    <recommendedName>
        <fullName evidence="3">RBR-type E3 ubiquitin transferase</fullName>
        <ecNumber evidence="3">2.3.2.31</ecNumber>
    </recommendedName>
</protein>
<dbReference type="Pfam" id="PF22605">
    <property type="entry name" value="IBR_2"/>
    <property type="match status" value="1"/>
</dbReference>
<keyword evidence="7" id="KW-0863">Zinc-finger</keyword>
<dbReference type="AlphaFoldDB" id="A0A4U5PIA3"/>
<dbReference type="InterPro" id="IPR044066">
    <property type="entry name" value="TRIAD_supradom"/>
</dbReference>
<dbReference type="GO" id="GO:0016567">
    <property type="term" value="P:protein ubiquitination"/>
    <property type="evidence" value="ECO:0007669"/>
    <property type="project" value="InterPro"/>
</dbReference>
<dbReference type="SMART" id="SM00647">
    <property type="entry name" value="IBR"/>
    <property type="match status" value="2"/>
</dbReference>
<dbReference type="SUPFAM" id="SSF57850">
    <property type="entry name" value="RING/U-box"/>
    <property type="match status" value="3"/>
</dbReference>
<keyword evidence="12" id="KW-1185">Reference proteome</keyword>
<feature type="domain" description="RING-type" evidence="10">
    <location>
        <begin position="141"/>
        <end position="347"/>
    </location>
</feature>
<keyword evidence="4" id="KW-0808">Transferase</keyword>
<evidence type="ECO:0000256" key="1">
    <source>
        <dbReference type="ARBA" id="ARBA00001798"/>
    </source>
</evidence>
<dbReference type="OrthoDB" id="10009520at2759"/>
<evidence type="ECO:0000313" key="11">
    <source>
        <dbReference type="EMBL" id="TKR96382.1"/>
    </source>
</evidence>
<evidence type="ECO:0000256" key="4">
    <source>
        <dbReference type="ARBA" id="ARBA00022679"/>
    </source>
</evidence>
<dbReference type="InterPro" id="IPR045840">
    <property type="entry name" value="Ariadne"/>
</dbReference>
<evidence type="ECO:0000256" key="7">
    <source>
        <dbReference type="ARBA" id="ARBA00022771"/>
    </source>
</evidence>
<accession>A0A4U5PIA3</accession>
<evidence type="ECO:0000313" key="12">
    <source>
        <dbReference type="Proteomes" id="UP000298663"/>
    </source>
</evidence>
<dbReference type="Pfam" id="PF19422">
    <property type="entry name" value="Ariadne"/>
    <property type="match status" value="1"/>
</dbReference>
<keyword evidence="5" id="KW-0479">Metal-binding</keyword>
<dbReference type="PANTHER" id="PTHR11685">
    <property type="entry name" value="RBR FAMILY RING FINGER AND IBR DOMAIN-CONTAINING"/>
    <property type="match status" value="1"/>
</dbReference>
<evidence type="ECO:0000259" key="10">
    <source>
        <dbReference type="PROSITE" id="PS51873"/>
    </source>
</evidence>
<dbReference type="EC" id="2.3.2.31" evidence="3"/>
<comment type="caution">
    <text evidence="11">The sequence shown here is derived from an EMBL/GenBank/DDBJ whole genome shotgun (WGS) entry which is preliminary data.</text>
</comment>
<dbReference type="PROSITE" id="PS51873">
    <property type="entry name" value="TRIAD"/>
    <property type="match status" value="1"/>
</dbReference>
<keyword evidence="9" id="KW-0862">Zinc</keyword>
<dbReference type="EMBL" id="AZBU02000002">
    <property type="protein sequence ID" value="TKR96382.1"/>
    <property type="molecule type" value="Genomic_DNA"/>
</dbReference>
<sequence>MCKQTYDSDVEFESDAEEMSFFDGEDEIDNFGMSDEEDLGMEDEAPLDDDFCGIVVQKKSEFEGEDQEVIEGSELMPKIGRMVEEANAVLGTSPINCRVLLFQFKWKPDVLFERFCEGNDVAALLKKSKVAPSSGIALPEKKGECGVCFYEAGDIVKFPCGDQICKTCLDIYLDGMIRESGTAFVSCFGYKCTQLIDDAVVKKYCQNRAGYEKVIINSYVMANFQMKWCPAPSCSRVISVNWVPNEWFTQAVECSCGKQFCFNCYGDRHEPVNCYFLRKWMLKQEDDSETLNWISANTKTCPKCRTQIEKNGGCIHMTCRLASCKHEFCWICFADWAGHSYDCRKFQDDANGSRSKAEHELKKFIFYDNLYGVHKKSIKFNEQLHAKVHKACEQIASSGKMTFSELQYLPKAVDSLLKCRSTLMYSYVFAYYLDDNNEKNIFEDNQVDLEKAVEALNGYLEKELLEKEDLNEMRREIMDSSSYLEQRRKVLLRHVKQGEESETWKFLD</sequence>
<dbReference type="InterPro" id="IPR054694">
    <property type="entry name" value="Parkin-like_IBR"/>
</dbReference>
<evidence type="ECO:0000256" key="3">
    <source>
        <dbReference type="ARBA" id="ARBA00012251"/>
    </source>
</evidence>
<dbReference type="Gene3D" id="1.20.120.1750">
    <property type="match status" value="1"/>
</dbReference>
<dbReference type="GO" id="GO:0008270">
    <property type="term" value="F:zinc ion binding"/>
    <property type="evidence" value="ECO:0007669"/>
    <property type="project" value="UniProtKB-KW"/>
</dbReference>
<keyword evidence="8" id="KW-0833">Ubl conjugation pathway</keyword>
<evidence type="ECO:0000256" key="5">
    <source>
        <dbReference type="ARBA" id="ARBA00022723"/>
    </source>
</evidence>
<evidence type="ECO:0000256" key="8">
    <source>
        <dbReference type="ARBA" id="ARBA00022786"/>
    </source>
</evidence>
<comment type="catalytic activity">
    <reaction evidence="1">
        <text>[E2 ubiquitin-conjugating enzyme]-S-ubiquitinyl-L-cysteine + [acceptor protein]-L-lysine = [E2 ubiquitin-conjugating enzyme]-L-cysteine + [acceptor protein]-N(6)-ubiquitinyl-L-lysine.</text>
        <dbReference type="EC" id="2.3.2.31"/>
    </reaction>
</comment>
<gene>
    <name evidence="11" type="ORF">L596_010405</name>
</gene>
<dbReference type="FunFam" id="1.20.120.1750:FF:000002">
    <property type="entry name" value="RBR-type E3 ubiquitin transferase"/>
    <property type="match status" value="1"/>
</dbReference>
<evidence type="ECO:0000256" key="9">
    <source>
        <dbReference type="ARBA" id="ARBA00022833"/>
    </source>
</evidence>
<dbReference type="InterPro" id="IPR002867">
    <property type="entry name" value="IBR_dom"/>
</dbReference>
<keyword evidence="6" id="KW-0677">Repeat</keyword>
<proteinExistence type="predicted"/>
<dbReference type="InterPro" id="IPR031127">
    <property type="entry name" value="E3_UB_ligase_RBR"/>
</dbReference>
<reference evidence="11 12" key="2">
    <citation type="journal article" date="2019" name="G3 (Bethesda)">
        <title>Hybrid Assembly of the Genome of the Entomopathogenic Nematode Steinernema carpocapsae Identifies the X-Chromosome.</title>
        <authorList>
            <person name="Serra L."/>
            <person name="Macchietto M."/>
            <person name="Macias-Munoz A."/>
            <person name="McGill C.J."/>
            <person name="Rodriguez I.M."/>
            <person name="Rodriguez B."/>
            <person name="Murad R."/>
            <person name="Mortazavi A."/>
        </authorList>
    </citation>
    <scope>NUCLEOTIDE SEQUENCE [LARGE SCALE GENOMIC DNA]</scope>
    <source>
        <strain evidence="11 12">ALL</strain>
    </source>
</reference>
<name>A0A4U5PIA3_STECR</name>
<organism evidence="11 12">
    <name type="scientific">Steinernema carpocapsae</name>
    <name type="common">Entomopathogenic nematode</name>
    <dbReference type="NCBI Taxonomy" id="34508"/>
    <lineage>
        <taxon>Eukaryota</taxon>
        <taxon>Metazoa</taxon>
        <taxon>Ecdysozoa</taxon>
        <taxon>Nematoda</taxon>
        <taxon>Chromadorea</taxon>
        <taxon>Rhabditida</taxon>
        <taxon>Tylenchina</taxon>
        <taxon>Panagrolaimomorpha</taxon>
        <taxon>Strongyloidoidea</taxon>
        <taxon>Steinernematidae</taxon>
        <taxon>Steinernema</taxon>
    </lineage>
</organism>
<dbReference type="InterPro" id="IPR013083">
    <property type="entry name" value="Znf_RING/FYVE/PHD"/>
</dbReference>
<dbReference type="Gene3D" id="3.30.40.10">
    <property type="entry name" value="Zinc/RING finger domain, C3HC4 (zinc finger)"/>
    <property type="match status" value="1"/>
</dbReference>